<name>A0A6C0K2P6_9ZZZZ</name>
<sequence length="58" mass="6893">MDFQKILPDVPPEALIETDIITVRPVYARGEVLEFYKEFLLNILCNRIEFFSQKKTFL</sequence>
<reference evidence="1" key="1">
    <citation type="journal article" date="2020" name="Nature">
        <title>Giant virus diversity and host interactions through global metagenomics.</title>
        <authorList>
            <person name="Schulz F."/>
            <person name="Roux S."/>
            <person name="Paez-Espino D."/>
            <person name="Jungbluth S."/>
            <person name="Walsh D.A."/>
            <person name="Denef V.J."/>
            <person name="McMahon K.D."/>
            <person name="Konstantinidis K.T."/>
            <person name="Eloe-Fadrosh E.A."/>
            <person name="Kyrpides N.C."/>
            <person name="Woyke T."/>
        </authorList>
    </citation>
    <scope>NUCLEOTIDE SEQUENCE</scope>
    <source>
        <strain evidence="1">GVMAG-S-1101169-75</strain>
    </source>
</reference>
<evidence type="ECO:0000313" key="1">
    <source>
        <dbReference type="EMBL" id="QHU11833.1"/>
    </source>
</evidence>
<dbReference type="AlphaFoldDB" id="A0A6C0K2P6"/>
<organism evidence="1">
    <name type="scientific">viral metagenome</name>
    <dbReference type="NCBI Taxonomy" id="1070528"/>
    <lineage>
        <taxon>unclassified sequences</taxon>
        <taxon>metagenomes</taxon>
        <taxon>organismal metagenomes</taxon>
    </lineage>
</organism>
<proteinExistence type="predicted"/>
<dbReference type="EMBL" id="MN740790">
    <property type="protein sequence ID" value="QHU11833.1"/>
    <property type="molecule type" value="Genomic_DNA"/>
</dbReference>
<protein>
    <submittedName>
        <fullName evidence="1">Uncharacterized protein</fullName>
    </submittedName>
</protein>
<accession>A0A6C0K2P6</accession>